<keyword evidence="4" id="KW-1185">Reference proteome</keyword>
<dbReference type="EMBL" id="VOXD01000003">
    <property type="protein sequence ID" value="TXF91175.1"/>
    <property type="molecule type" value="Genomic_DNA"/>
</dbReference>
<dbReference type="InterPro" id="IPR035986">
    <property type="entry name" value="PKD_dom_sf"/>
</dbReference>
<feature type="domain" description="PKD" evidence="2">
    <location>
        <begin position="385"/>
        <end position="448"/>
    </location>
</feature>
<dbReference type="SUPFAM" id="SSF49299">
    <property type="entry name" value="PKD domain"/>
    <property type="match status" value="2"/>
</dbReference>
<organism evidence="3 4">
    <name type="scientific">Neolewinella aurantiaca</name>
    <dbReference type="NCBI Taxonomy" id="2602767"/>
    <lineage>
        <taxon>Bacteria</taxon>
        <taxon>Pseudomonadati</taxon>
        <taxon>Bacteroidota</taxon>
        <taxon>Saprospiria</taxon>
        <taxon>Saprospirales</taxon>
        <taxon>Lewinellaceae</taxon>
        <taxon>Neolewinella</taxon>
    </lineage>
</organism>
<dbReference type="CDD" id="cd00146">
    <property type="entry name" value="PKD"/>
    <property type="match status" value="1"/>
</dbReference>
<dbReference type="InterPro" id="IPR022409">
    <property type="entry name" value="PKD/Chitinase_dom"/>
</dbReference>
<protein>
    <submittedName>
        <fullName evidence="3">T9SS type B sorting domain-containing protein</fullName>
    </submittedName>
</protein>
<dbReference type="InterPro" id="IPR013783">
    <property type="entry name" value="Ig-like_fold"/>
</dbReference>
<dbReference type="OrthoDB" id="1491125at2"/>
<dbReference type="Pfam" id="PF13585">
    <property type="entry name" value="CHU_C"/>
    <property type="match status" value="1"/>
</dbReference>
<sequence length="649" mass="70126">MNFCATKVCFALSLLLYLAGTAAGQNIIADPGFEGWTGSNNGGNTLDGMTDWYNANGTADLHHTSRNPGTNLSGLNPCPLGNGRTDCGFPVAGSGVMGAYKANGADGSKEWAGAQLTEPMVPGDCYEISFWVQNKRDDPARELVTNQWGVFFSETMQPQFNPNLFNFDIVANQWVASDQVIDGSEWTLVELNFEADQAYEYLFLGFMGNVSDATQRLYNDDPQLGCYVWFDELYVRHVDVEVPETLNICAGETTTIDFVSDYSINWTDGEISDTTRSFEVTPLVSTTYYVTATGNTGCTKTDSVTVEVNFPVSSIYPQELCNYSAPVAVDEGIGPGRWVGPGITDEVAGIFDPVVAGSGVHTVYFLAEGGCAESGSYEIIVREVAPPQIRVDLVEGCTPLTVNITEELTTEPGVGFRWTFGDTTIISTTAETAYTFHEGGEYEVSATLVYSPVCEVTATLPAAIRVNQSPVADFLTTPTRLTNLEGSAVFSDRSEGMITEWYWDVAGLTSSDGPEARYDFTSAGEYDVFLEVTDAAGCSDSIRQAVTVLPDAKVYLPTAFSPNFDGINDQFQPGIAGRVTDYELSIFNRWGGVVFTSSDQNILWDGRGNDGEPADVGTYLFVLTYRAEDGAGTTTTTPVSVSGSITLLR</sequence>
<dbReference type="Gene3D" id="2.60.40.10">
    <property type="entry name" value="Immunoglobulins"/>
    <property type="match status" value="2"/>
</dbReference>
<dbReference type="NCBIfam" id="TIGR04131">
    <property type="entry name" value="Bac_Flav_CTERM"/>
    <property type="match status" value="1"/>
</dbReference>
<keyword evidence="1" id="KW-0732">Signal</keyword>
<evidence type="ECO:0000256" key="1">
    <source>
        <dbReference type="SAM" id="SignalP"/>
    </source>
</evidence>
<evidence type="ECO:0000259" key="2">
    <source>
        <dbReference type="PROSITE" id="PS50093"/>
    </source>
</evidence>
<dbReference type="InterPro" id="IPR000601">
    <property type="entry name" value="PKD_dom"/>
</dbReference>
<dbReference type="Pfam" id="PF18911">
    <property type="entry name" value="PKD_4"/>
    <property type="match status" value="1"/>
</dbReference>
<dbReference type="RefSeq" id="WP_147929194.1">
    <property type="nucleotide sequence ID" value="NZ_VOXD01000003.1"/>
</dbReference>
<feature type="signal peptide" evidence="1">
    <location>
        <begin position="1"/>
        <end position="24"/>
    </location>
</feature>
<dbReference type="PROSITE" id="PS50093">
    <property type="entry name" value="PKD"/>
    <property type="match status" value="2"/>
</dbReference>
<comment type="caution">
    <text evidence="3">The sequence shown here is derived from an EMBL/GenBank/DDBJ whole genome shotgun (WGS) entry which is preliminary data.</text>
</comment>
<accession>A0A5C7G0H0</accession>
<dbReference type="SMART" id="SM00089">
    <property type="entry name" value="PKD"/>
    <property type="match status" value="2"/>
</dbReference>
<reference evidence="3 4" key="1">
    <citation type="submission" date="2019-08" db="EMBL/GenBank/DDBJ databases">
        <title>Lewinella sp. strain SSH13 Genome sequencing and assembly.</title>
        <authorList>
            <person name="Kim I."/>
        </authorList>
    </citation>
    <scope>NUCLEOTIDE SEQUENCE [LARGE SCALE GENOMIC DNA]</scope>
    <source>
        <strain evidence="3 4">SSH13</strain>
    </source>
</reference>
<gene>
    <name evidence="3" type="ORF">FUA23_02820</name>
</gene>
<name>A0A5C7G0H0_9BACT</name>
<dbReference type="Gene3D" id="2.60.120.260">
    <property type="entry name" value="Galactose-binding domain-like"/>
    <property type="match status" value="1"/>
</dbReference>
<evidence type="ECO:0000313" key="4">
    <source>
        <dbReference type="Proteomes" id="UP000321907"/>
    </source>
</evidence>
<feature type="domain" description="PKD" evidence="2">
    <location>
        <begin position="487"/>
        <end position="548"/>
    </location>
</feature>
<dbReference type="Proteomes" id="UP000321907">
    <property type="component" value="Unassembled WGS sequence"/>
</dbReference>
<proteinExistence type="predicted"/>
<feature type="chain" id="PRO_5023092967" evidence="1">
    <location>
        <begin position="25"/>
        <end position="649"/>
    </location>
</feature>
<evidence type="ECO:0000313" key="3">
    <source>
        <dbReference type="EMBL" id="TXF91175.1"/>
    </source>
</evidence>
<dbReference type="InterPro" id="IPR026341">
    <property type="entry name" value="T9SS_type_B"/>
</dbReference>
<dbReference type="AlphaFoldDB" id="A0A5C7G0H0"/>